<dbReference type="EMBL" id="CCBP010000119">
    <property type="protein sequence ID" value="CDO73188.1"/>
    <property type="molecule type" value="Genomic_DNA"/>
</dbReference>
<dbReference type="Gene3D" id="3.80.10.10">
    <property type="entry name" value="Ribonuclease Inhibitor"/>
    <property type="match status" value="1"/>
</dbReference>
<reference evidence="1" key="1">
    <citation type="submission" date="2014-01" db="EMBL/GenBank/DDBJ databases">
        <title>The genome of the white-rot fungus Pycnoporus cinnabarinus: a basidiomycete model with a versatile arsenal for lignocellulosic biomass breakdown.</title>
        <authorList>
            <person name="Levasseur A."/>
            <person name="Lomascolo A."/>
            <person name="Ruiz-Duenas F.J."/>
            <person name="Uzan E."/>
            <person name="Piumi F."/>
            <person name="Kues U."/>
            <person name="Ram A.F.J."/>
            <person name="Murat C."/>
            <person name="Haon M."/>
            <person name="Benoit I."/>
            <person name="Arfi Y."/>
            <person name="Chevret D."/>
            <person name="Drula E."/>
            <person name="Kwon M.J."/>
            <person name="Gouret P."/>
            <person name="Lesage-Meessen L."/>
            <person name="Lombard V."/>
            <person name="Mariette J."/>
            <person name="Noirot C."/>
            <person name="Park J."/>
            <person name="Patyshakuliyeva A."/>
            <person name="Wieneger R.A.B."/>
            <person name="Wosten H.A.B."/>
            <person name="Martin F."/>
            <person name="Coutinho P.M."/>
            <person name="de Vries R."/>
            <person name="Martinez A.T."/>
            <person name="Klopp C."/>
            <person name="Pontarotti P."/>
            <person name="Henrissat B."/>
            <person name="Record E."/>
        </authorList>
    </citation>
    <scope>NUCLEOTIDE SEQUENCE [LARGE SCALE GENOMIC DNA]</scope>
    <source>
        <strain evidence="1">BRFM137</strain>
    </source>
</reference>
<dbReference type="HOGENOM" id="CLU_035065_0_0_1"/>
<accession>A0A060SL75</accession>
<evidence type="ECO:0000313" key="1">
    <source>
        <dbReference type="EMBL" id="CDO73188.1"/>
    </source>
</evidence>
<proteinExistence type="predicted"/>
<organism evidence="1 2">
    <name type="scientific">Pycnoporus cinnabarinus</name>
    <name type="common">Cinnabar-red polypore</name>
    <name type="synonym">Trametes cinnabarina</name>
    <dbReference type="NCBI Taxonomy" id="5643"/>
    <lineage>
        <taxon>Eukaryota</taxon>
        <taxon>Fungi</taxon>
        <taxon>Dikarya</taxon>
        <taxon>Basidiomycota</taxon>
        <taxon>Agaricomycotina</taxon>
        <taxon>Agaricomycetes</taxon>
        <taxon>Polyporales</taxon>
        <taxon>Polyporaceae</taxon>
        <taxon>Trametes</taxon>
    </lineage>
</organism>
<dbReference type="InterPro" id="IPR032675">
    <property type="entry name" value="LRR_dom_sf"/>
</dbReference>
<dbReference type="AlphaFoldDB" id="A0A060SL75"/>
<evidence type="ECO:0000313" key="2">
    <source>
        <dbReference type="Proteomes" id="UP000029665"/>
    </source>
</evidence>
<evidence type="ECO:0008006" key="3">
    <source>
        <dbReference type="Google" id="ProtNLM"/>
    </source>
</evidence>
<dbReference type="SUPFAM" id="SSF52047">
    <property type="entry name" value="RNI-like"/>
    <property type="match status" value="1"/>
</dbReference>
<dbReference type="STRING" id="5643.A0A060SL75"/>
<protein>
    <recommendedName>
        <fullName evidence="3">F-box domain-containing protein</fullName>
    </recommendedName>
</protein>
<dbReference type="Proteomes" id="UP000029665">
    <property type="component" value="Unassembled WGS sequence"/>
</dbReference>
<keyword evidence="2" id="KW-1185">Reference proteome</keyword>
<sequence length="442" mass="49790">MSTSTTISAYQAVWLKPRPLARSPSAFLLLPLLPPKPALKHLPSEVWSNILEHTFALYTPDGAFVEPRAASWRVDLLLVSKDIHAVALPLFYARVHIASVRVLERLTARLRAADQQWDSIRRIPYSAPGRWIQTLDMSGLQCRYPEDAYHLDALLNLISPLVPFLTNLVVSPQMALSRRALSSFAERDGASNLRVLRGVQLKTVPQGYDDAFVELLRACTRLEELEFFGTGVDSADLLVAPHDLSSTPPHFRPLRLPFLRRLAMLSMPISPVLRTLLHSPLPALRHLTVTPYDELSVPASIIPRFIATHGEFLSSLYLHTVKQWPTALFPSPNNLLETCPSLHHLSLELPLPRLTLSSTSQHRLEILSVARPSPEFLQVLEKLLPSLPRLRFVRARDVKWLRGGMSVKARQAGVQGEMLVWKRKLGRRGIQLLDAEWKTDTD</sequence>
<gene>
    <name evidence="1" type="ORF">BN946_scf185007.g243</name>
</gene>
<comment type="caution">
    <text evidence="1">The sequence shown here is derived from an EMBL/GenBank/DDBJ whole genome shotgun (WGS) entry which is preliminary data.</text>
</comment>
<dbReference type="OMA" id="TPYDDIP"/>
<dbReference type="OrthoDB" id="2595178at2759"/>
<name>A0A060SL75_PYCCI</name>